<reference evidence="5 6" key="1">
    <citation type="submission" date="2024-08" db="EMBL/GenBank/DDBJ databases">
        <authorList>
            <person name="Ishaq N."/>
        </authorList>
    </citation>
    <scope>NUCLEOTIDE SEQUENCE [LARGE SCALE GENOMIC DNA]</scope>
    <source>
        <strain evidence="5 6">JCM 30400</strain>
    </source>
</reference>
<keyword evidence="2" id="KW-0238">DNA-binding</keyword>
<sequence length="342" mass="39136">MAENGHTTIATWVLPIIEALKSYCSTQEILQRAGIDPSCIGDANQRIPVENMKKLWILAETISGNDCIGLQVTKYVNHTNLHALSYAHLASSSIRESLLRSARFSEVVSTAMRMHVREERQHVVVSWEKAEGLSYEPSIHAIDAFMGLLIKSISKICPDVYHHLIAIYLERSRPAIPKYHQMMYGCPIKFSANICEIRLRRDFVDRQLTSGNNELAKINEMALIDYLDRLKKNDMVSMTTRVLINLMPSGNFSQEVVAGELGVSCRSLHRKLKENGSSYQSILNKVREYQAMQYLKQKELPITSITYLLGFCDTSSFSRRFKQWTGQSPRDFRNKHVKYKKD</sequence>
<dbReference type="EMBL" id="JBGMEL010000008">
    <property type="protein sequence ID" value="MFA0790825.1"/>
    <property type="molecule type" value="Genomic_DNA"/>
</dbReference>
<dbReference type="SMART" id="SM00342">
    <property type="entry name" value="HTH_ARAC"/>
    <property type="match status" value="1"/>
</dbReference>
<dbReference type="PANTHER" id="PTHR47894">
    <property type="entry name" value="HTH-TYPE TRANSCRIPTIONAL REGULATOR GADX"/>
    <property type="match status" value="1"/>
</dbReference>
<dbReference type="InterPro" id="IPR009057">
    <property type="entry name" value="Homeodomain-like_sf"/>
</dbReference>
<dbReference type="Pfam" id="PF12833">
    <property type="entry name" value="HTH_18"/>
    <property type="match status" value="1"/>
</dbReference>
<organism evidence="5 6">
    <name type="scientific">Microbulbifer echini</name>
    <dbReference type="NCBI Taxonomy" id="1529067"/>
    <lineage>
        <taxon>Bacteria</taxon>
        <taxon>Pseudomonadati</taxon>
        <taxon>Pseudomonadota</taxon>
        <taxon>Gammaproteobacteria</taxon>
        <taxon>Cellvibrionales</taxon>
        <taxon>Microbulbiferaceae</taxon>
        <taxon>Microbulbifer</taxon>
    </lineage>
</organism>
<proteinExistence type="predicted"/>
<evidence type="ECO:0000259" key="4">
    <source>
        <dbReference type="PROSITE" id="PS01124"/>
    </source>
</evidence>
<dbReference type="PANTHER" id="PTHR47894:SF1">
    <property type="entry name" value="HTH-TYPE TRANSCRIPTIONAL REGULATOR VQSM"/>
    <property type="match status" value="1"/>
</dbReference>
<dbReference type="Pfam" id="PF12625">
    <property type="entry name" value="Arabinose_bd"/>
    <property type="match status" value="1"/>
</dbReference>
<dbReference type="Gene3D" id="1.10.10.60">
    <property type="entry name" value="Homeodomain-like"/>
    <property type="match status" value="1"/>
</dbReference>
<evidence type="ECO:0000313" key="6">
    <source>
        <dbReference type="Proteomes" id="UP001569414"/>
    </source>
</evidence>
<dbReference type="InterPro" id="IPR018060">
    <property type="entry name" value="HTH_AraC"/>
</dbReference>
<dbReference type="RefSeq" id="WP_371843426.1">
    <property type="nucleotide sequence ID" value="NZ_JBGMEL010000008.1"/>
</dbReference>
<comment type="caution">
    <text evidence="5">The sequence shown here is derived from an EMBL/GenBank/DDBJ whole genome shotgun (WGS) entry which is preliminary data.</text>
</comment>
<accession>A0ABV4NNJ8</accession>
<feature type="domain" description="HTH araC/xylS-type" evidence="4">
    <location>
        <begin position="236"/>
        <end position="335"/>
    </location>
</feature>
<evidence type="ECO:0000256" key="2">
    <source>
        <dbReference type="ARBA" id="ARBA00023125"/>
    </source>
</evidence>
<evidence type="ECO:0000256" key="3">
    <source>
        <dbReference type="ARBA" id="ARBA00023163"/>
    </source>
</evidence>
<name>A0ABV4NNJ8_9GAMM</name>
<dbReference type="Proteomes" id="UP001569414">
    <property type="component" value="Unassembled WGS sequence"/>
</dbReference>
<dbReference type="PROSITE" id="PS01124">
    <property type="entry name" value="HTH_ARAC_FAMILY_2"/>
    <property type="match status" value="1"/>
</dbReference>
<evidence type="ECO:0000256" key="1">
    <source>
        <dbReference type="ARBA" id="ARBA00023015"/>
    </source>
</evidence>
<keyword evidence="1" id="KW-0805">Transcription regulation</keyword>
<dbReference type="SUPFAM" id="SSF46689">
    <property type="entry name" value="Homeodomain-like"/>
    <property type="match status" value="1"/>
</dbReference>
<dbReference type="InterPro" id="IPR032687">
    <property type="entry name" value="AraC-type_N"/>
</dbReference>
<keyword evidence="3" id="KW-0804">Transcription</keyword>
<evidence type="ECO:0000313" key="5">
    <source>
        <dbReference type="EMBL" id="MFA0790825.1"/>
    </source>
</evidence>
<protein>
    <submittedName>
        <fullName evidence="5">AraC family transcriptional regulator</fullName>
    </submittedName>
</protein>
<keyword evidence="6" id="KW-1185">Reference proteome</keyword>
<gene>
    <name evidence="5" type="ORF">ACCI51_09735</name>
</gene>